<comment type="similarity">
    <text evidence="2">Belongs to the binding-protein-dependent transport system permease family. CysTW subfamily.</text>
</comment>
<dbReference type="GO" id="GO:0055085">
    <property type="term" value="P:transmembrane transport"/>
    <property type="evidence" value="ECO:0007669"/>
    <property type="project" value="InterPro"/>
</dbReference>
<evidence type="ECO:0000256" key="5">
    <source>
        <dbReference type="ARBA" id="ARBA00022692"/>
    </source>
</evidence>
<keyword evidence="7 8" id="KW-0472">Membrane</keyword>
<feature type="transmembrane region" description="Helical" evidence="8">
    <location>
        <begin position="150"/>
        <end position="169"/>
    </location>
</feature>
<keyword evidence="6 8" id="KW-1133">Transmembrane helix</keyword>
<evidence type="ECO:0000313" key="10">
    <source>
        <dbReference type="EMBL" id="TVU71384.1"/>
    </source>
</evidence>
<protein>
    <submittedName>
        <fullName evidence="10">ABC transporter permease subunit</fullName>
    </submittedName>
</protein>
<proteinExistence type="inferred from homology"/>
<dbReference type="OrthoDB" id="8404154at2"/>
<dbReference type="AlphaFoldDB" id="A0A558HQH6"/>
<dbReference type="EMBL" id="VNFH01000004">
    <property type="protein sequence ID" value="TVU71384.1"/>
    <property type="molecule type" value="Genomic_DNA"/>
</dbReference>
<dbReference type="Gene3D" id="1.10.3720.10">
    <property type="entry name" value="MetI-like"/>
    <property type="match status" value="1"/>
</dbReference>
<dbReference type="STRING" id="553385.GCA_000591415_02669"/>
<comment type="caution">
    <text evidence="10">The sequence shown here is derived from an EMBL/GenBank/DDBJ whole genome shotgun (WGS) entry which is preliminary data.</text>
</comment>
<dbReference type="SUPFAM" id="SSF161098">
    <property type="entry name" value="MetI-like"/>
    <property type="match status" value="1"/>
</dbReference>
<dbReference type="InterPro" id="IPR035906">
    <property type="entry name" value="MetI-like_sf"/>
</dbReference>
<keyword evidence="5 8" id="KW-0812">Transmembrane</keyword>
<evidence type="ECO:0000256" key="3">
    <source>
        <dbReference type="ARBA" id="ARBA00022448"/>
    </source>
</evidence>
<feature type="domain" description="ABC transmembrane type-1" evidence="9">
    <location>
        <begin position="63"/>
        <end position="269"/>
    </location>
</feature>
<comment type="subcellular location">
    <subcellularLocation>
        <location evidence="1 8">Cell membrane</location>
        <topology evidence="1 8">Multi-pass membrane protein</topology>
    </subcellularLocation>
</comment>
<dbReference type="PANTHER" id="PTHR42929:SF1">
    <property type="entry name" value="INNER MEMBRANE ABC TRANSPORTER PERMEASE PROTEIN YDCU-RELATED"/>
    <property type="match status" value="1"/>
</dbReference>
<dbReference type="PANTHER" id="PTHR42929">
    <property type="entry name" value="INNER MEMBRANE ABC TRANSPORTER PERMEASE PROTEIN YDCU-RELATED-RELATED"/>
    <property type="match status" value="1"/>
</dbReference>
<evidence type="ECO:0000259" key="9">
    <source>
        <dbReference type="PROSITE" id="PS50928"/>
    </source>
</evidence>
<evidence type="ECO:0000256" key="1">
    <source>
        <dbReference type="ARBA" id="ARBA00004651"/>
    </source>
</evidence>
<dbReference type="CDD" id="cd06261">
    <property type="entry name" value="TM_PBP2"/>
    <property type="match status" value="1"/>
</dbReference>
<feature type="transmembrane region" description="Helical" evidence="8">
    <location>
        <begin position="109"/>
        <end position="130"/>
    </location>
</feature>
<evidence type="ECO:0000256" key="4">
    <source>
        <dbReference type="ARBA" id="ARBA00022475"/>
    </source>
</evidence>
<feature type="transmembrane region" description="Helical" evidence="8">
    <location>
        <begin position="250"/>
        <end position="272"/>
    </location>
</feature>
<dbReference type="PROSITE" id="PS50928">
    <property type="entry name" value="ABC_TM1"/>
    <property type="match status" value="1"/>
</dbReference>
<evidence type="ECO:0000313" key="11">
    <source>
        <dbReference type="Proteomes" id="UP000319941"/>
    </source>
</evidence>
<evidence type="ECO:0000256" key="8">
    <source>
        <dbReference type="RuleBase" id="RU363032"/>
    </source>
</evidence>
<accession>A0A558HQH6</accession>
<dbReference type="Proteomes" id="UP000319941">
    <property type="component" value="Unassembled WGS sequence"/>
</dbReference>
<dbReference type="Pfam" id="PF00528">
    <property type="entry name" value="BPD_transp_1"/>
    <property type="match status" value="1"/>
</dbReference>
<gene>
    <name evidence="10" type="ORF">FQP86_06370</name>
</gene>
<evidence type="ECO:0000256" key="7">
    <source>
        <dbReference type="ARBA" id="ARBA00023136"/>
    </source>
</evidence>
<evidence type="ECO:0000256" key="2">
    <source>
        <dbReference type="ARBA" id="ARBA00007069"/>
    </source>
</evidence>
<feature type="transmembrane region" description="Helical" evidence="8">
    <location>
        <begin position="69"/>
        <end position="88"/>
    </location>
</feature>
<reference evidence="10 11" key="1">
    <citation type="submission" date="2019-07" db="EMBL/GenBank/DDBJ databases">
        <title>Diversity of Bacteria from Kongsfjorden, Arctic.</title>
        <authorList>
            <person name="Yu Y."/>
        </authorList>
    </citation>
    <scope>NUCLEOTIDE SEQUENCE [LARGE SCALE GENOMIC DNA]</scope>
    <source>
        <strain evidence="10 11">SM1923</strain>
    </source>
</reference>
<dbReference type="InterPro" id="IPR000515">
    <property type="entry name" value="MetI-like"/>
</dbReference>
<name>A0A558HQH6_9GAMM</name>
<sequence>MPPRLKRWITSPVMWLLPFAIIFGAFQIAPLVWVMISAFKTPDGWGLAHFHEIATSAFFRQAIGRSLEISFMSSVLGLAIAAVTCHSMHRCGPRLTRAMIAFTNMTSNFAGVPLAFAFIILMGANGMLTLMLERIGIIDDFNLYSRTGLIVIYTWFQIPLGILLLYPAFGTLQSEWREAASLLGAGRVAYWKHIGLPVLWPSLAGTLTVLFANAMGAYATVYALVNTSYNLMTIRIANLVSGDLFLQPELASALALVLVVILVIVTLIQQWLMRRSYHVTSR</sequence>
<keyword evidence="4" id="KW-1003">Cell membrane</keyword>
<keyword evidence="3 8" id="KW-0813">Transport</keyword>
<keyword evidence="11" id="KW-1185">Reference proteome</keyword>
<dbReference type="GO" id="GO:0005886">
    <property type="term" value="C:plasma membrane"/>
    <property type="evidence" value="ECO:0007669"/>
    <property type="project" value="UniProtKB-SubCell"/>
</dbReference>
<organism evidence="10 11">
    <name type="scientific">Cobetia crustatorum</name>
    <dbReference type="NCBI Taxonomy" id="553385"/>
    <lineage>
        <taxon>Bacteria</taxon>
        <taxon>Pseudomonadati</taxon>
        <taxon>Pseudomonadota</taxon>
        <taxon>Gammaproteobacteria</taxon>
        <taxon>Oceanospirillales</taxon>
        <taxon>Halomonadaceae</taxon>
        <taxon>Cobetia</taxon>
    </lineage>
</organism>
<feature type="transmembrane region" description="Helical" evidence="8">
    <location>
        <begin position="12"/>
        <end position="36"/>
    </location>
</feature>
<feature type="transmembrane region" description="Helical" evidence="8">
    <location>
        <begin position="198"/>
        <end position="225"/>
    </location>
</feature>
<evidence type="ECO:0000256" key="6">
    <source>
        <dbReference type="ARBA" id="ARBA00022989"/>
    </source>
</evidence>